<dbReference type="InterPro" id="IPR006480">
    <property type="entry name" value="Phage_holin_4_1"/>
</dbReference>
<evidence type="ECO:0000256" key="3">
    <source>
        <dbReference type="ARBA" id="ARBA00022989"/>
    </source>
</evidence>
<keyword evidence="4 6" id="KW-0472">Membrane</keyword>
<protein>
    <submittedName>
        <fullName evidence="8">Phage holin family protein</fullName>
    </submittedName>
</protein>
<evidence type="ECO:0000313" key="8">
    <source>
        <dbReference type="EMBL" id="NEY83167.1"/>
    </source>
</evidence>
<evidence type="ECO:0000256" key="2">
    <source>
        <dbReference type="ARBA" id="ARBA00022692"/>
    </source>
</evidence>
<feature type="transmembrane region" description="Helical" evidence="6">
    <location>
        <begin position="29"/>
        <end position="46"/>
    </location>
</feature>
<reference evidence="7 10" key="2">
    <citation type="submission" date="2020-07" db="EMBL/GenBank/DDBJ databases">
        <authorList>
            <person name="Feng H."/>
        </authorList>
    </citation>
    <scope>NUCLEOTIDE SEQUENCE [LARGE SCALE GENOMIC DNA]</scope>
    <source>
        <strain evidence="10">s-12</strain>
        <strain evidence="7">S-12</strain>
    </source>
</reference>
<gene>
    <name evidence="8" type="ORF">G4D64_17120</name>
    <name evidence="7" type="ORF">H1Z61_17195</name>
</gene>
<evidence type="ECO:0000256" key="4">
    <source>
        <dbReference type="ARBA" id="ARBA00023136"/>
    </source>
</evidence>
<evidence type="ECO:0000313" key="9">
    <source>
        <dbReference type="Proteomes" id="UP000472971"/>
    </source>
</evidence>
<comment type="caution">
    <text evidence="8">The sequence shown here is derived from an EMBL/GenBank/DDBJ whole genome shotgun (WGS) entry which is preliminary data.</text>
</comment>
<feature type="transmembrane region" description="Helical" evidence="6">
    <location>
        <begin position="7"/>
        <end position="23"/>
    </location>
</feature>
<evidence type="ECO:0000256" key="6">
    <source>
        <dbReference type="SAM" id="Phobius"/>
    </source>
</evidence>
<evidence type="ECO:0000313" key="10">
    <source>
        <dbReference type="Proteomes" id="UP000570010"/>
    </source>
</evidence>
<dbReference type="Proteomes" id="UP000472971">
    <property type="component" value="Unassembled WGS sequence"/>
</dbReference>
<proteinExistence type="inferred from homology"/>
<accession>A0A6B3W3U4</accession>
<name>A0A6B3W3U4_9BACI</name>
<dbReference type="Proteomes" id="UP000570010">
    <property type="component" value="Unassembled WGS sequence"/>
</dbReference>
<comment type="similarity">
    <text evidence="5">Belongs to the bacteriophage holin family. Cp-1 holin subfamily.</text>
</comment>
<comment type="subcellular location">
    <subcellularLocation>
        <location evidence="1">Membrane</location>
        <topology evidence="1">Multi-pass membrane protein</topology>
    </subcellularLocation>
</comment>
<feature type="transmembrane region" description="Helical" evidence="6">
    <location>
        <begin position="84"/>
        <end position="105"/>
    </location>
</feature>
<dbReference type="GO" id="GO:0016020">
    <property type="term" value="C:membrane"/>
    <property type="evidence" value="ECO:0007669"/>
    <property type="project" value="UniProtKB-SubCell"/>
</dbReference>
<evidence type="ECO:0000256" key="1">
    <source>
        <dbReference type="ARBA" id="ARBA00004141"/>
    </source>
</evidence>
<keyword evidence="3 6" id="KW-1133">Transmembrane helix</keyword>
<dbReference type="EMBL" id="JACEIO010000084">
    <property type="protein sequence ID" value="MBA4538813.1"/>
    <property type="molecule type" value="Genomic_DNA"/>
</dbReference>
<dbReference type="Pfam" id="PF05105">
    <property type="entry name" value="Phage_holin_4_1"/>
    <property type="match status" value="1"/>
</dbReference>
<reference evidence="8 9" key="1">
    <citation type="submission" date="2020-02" db="EMBL/GenBank/DDBJ databases">
        <title>Bacillus aquiflavi sp. nov., isolated from yellow water of strong flavor Chinese baijiu in Yibin region of China.</title>
        <authorList>
            <person name="Xie J."/>
        </authorList>
    </citation>
    <scope>NUCLEOTIDE SEQUENCE [LARGE SCALE GENOMIC DNA]</scope>
    <source>
        <strain evidence="8 9">3H-10</strain>
    </source>
</reference>
<organism evidence="8 9">
    <name type="scientific">Bacillus aquiflavi</name>
    <dbReference type="NCBI Taxonomy" id="2672567"/>
    <lineage>
        <taxon>Bacteria</taxon>
        <taxon>Bacillati</taxon>
        <taxon>Bacillota</taxon>
        <taxon>Bacilli</taxon>
        <taxon>Bacillales</taxon>
        <taxon>Bacillaceae</taxon>
        <taxon>Bacillus</taxon>
    </lineage>
</organism>
<evidence type="ECO:0000313" key="7">
    <source>
        <dbReference type="EMBL" id="MBA4538813.1"/>
    </source>
</evidence>
<keyword evidence="9" id="KW-1185">Reference proteome</keyword>
<dbReference type="EMBL" id="JAAIWN010000087">
    <property type="protein sequence ID" value="NEY83167.1"/>
    <property type="molecule type" value="Genomic_DNA"/>
</dbReference>
<keyword evidence="2 6" id="KW-0812">Transmembrane</keyword>
<evidence type="ECO:0000256" key="5">
    <source>
        <dbReference type="ARBA" id="ARBA00023600"/>
    </source>
</evidence>
<feature type="transmembrane region" description="Helical" evidence="6">
    <location>
        <begin position="58"/>
        <end position="78"/>
    </location>
</feature>
<dbReference type="AlphaFoldDB" id="A0A6B3W3U4"/>
<sequence length="152" mass="17141">MSVEKTIASITGALLIPIFEFLYGEGDVVIYTMAALLFFVVMDWISGTRASKKDDTYLSKYGIDGIFRTFFILLLPAGGHLLDMIVGSPGVMFGLLSFGIIYHLIQSMTANAIRAGWGQWVPDWLLTKLTEWVKAEIENKMRRAEKRKEDLK</sequence>